<dbReference type="Proteomes" id="UP001595528">
    <property type="component" value="Unassembled WGS sequence"/>
</dbReference>
<dbReference type="PROSITE" id="PS50885">
    <property type="entry name" value="HAMP"/>
    <property type="match status" value="1"/>
</dbReference>
<dbReference type="CDD" id="cd06225">
    <property type="entry name" value="HAMP"/>
    <property type="match status" value="1"/>
</dbReference>
<dbReference type="SMART" id="SM00283">
    <property type="entry name" value="MA"/>
    <property type="match status" value="1"/>
</dbReference>
<dbReference type="PANTHER" id="PTHR32089">
    <property type="entry name" value="METHYL-ACCEPTING CHEMOTAXIS PROTEIN MCPB"/>
    <property type="match status" value="1"/>
</dbReference>
<dbReference type="SMART" id="SM00304">
    <property type="entry name" value="HAMP"/>
    <property type="match status" value="1"/>
</dbReference>
<dbReference type="InterPro" id="IPR003660">
    <property type="entry name" value="HAMP_dom"/>
</dbReference>
<evidence type="ECO:0000259" key="7">
    <source>
        <dbReference type="PROSITE" id="PS50111"/>
    </source>
</evidence>
<dbReference type="Gene3D" id="1.10.287.950">
    <property type="entry name" value="Methyl-accepting chemotaxis protein"/>
    <property type="match status" value="1"/>
</dbReference>
<evidence type="ECO:0000313" key="12">
    <source>
        <dbReference type="Proteomes" id="UP001595528"/>
    </source>
</evidence>
<dbReference type="PROSITE" id="PS50192">
    <property type="entry name" value="T_SNARE"/>
    <property type="match status" value="1"/>
</dbReference>
<keyword evidence="6" id="KW-0472">Membrane</keyword>
<dbReference type="PANTHER" id="PTHR32089:SF112">
    <property type="entry name" value="LYSOZYME-LIKE PROTEIN-RELATED"/>
    <property type="match status" value="1"/>
</dbReference>
<feature type="domain" description="Methyl-accepting transducer" evidence="7">
    <location>
        <begin position="404"/>
        <end position="647"/>
    </location>
</feature>
<dbReference type="InterPro" id="IPR004090">
    <property type="entry name" value="Chemotax_Me-accpt_rcpt"/>
</dbReference>
<keyword evidence="6" id="KW-0812">Transmembrane</keyword>
<reference evidence="12" key="1">
    <citation type="journal article" date="2019" name="Int. J. Syst. Evol. Microbiol.">
        <title>The Global Catalogue of Microorganisms (GCM) 10K type strain sequencing project: providing services to taxonomists for standard genome sequencing and annotation.</title>
        <authorList>
            <consortium name="The Broad Institute Genomics Platform"/>
            <consortium name="The Broad Institute Genome Sequencing Center for Infectious Disease"/>
            <person name="Wu L."/>
            <person name="Ma J."/>
        </authorList>
    </citation>
    <scope>NUCLEOTIDE SEQUENCE [LARGE SCALE GENOMIC DNA]</scope>
    <source>
        <strain evidence="12">KCTC 42964</strain>
    </source>
</reference>
<dbReference type="PROSITE" id="PS50111">
    <property type="entry name" value="CHEMOTAXIS_TRANSDUC_2"/>
    <property type="match status" value="1"/>
</dbReference>
<comment type="caution">
    <text evidence="11">The sequence shown here is derived from an EMBL/GenBank/DDBJ whole genome shotgun (WGS) entry which is preliminary data.</text>
</comment>
<proteinExistence type="inferred from homology"/>
<feature type="domain" description="HAMP" evidence="9">
    <location>
        <begin position="318"/>
        <end position="371"/>
    </location>
</feature>
<dbReference type="EMBL" id="JBHRTR010000015">
    <property type="protein sequence ID" value="MFC3226692.1"/>
    <property type="molecule type" value="Genomic_DNA"/>
</dbReference>
<keyword evidence="2" id="KW-1003">Cell membrane</keyword>
<dbReference type="RefSeq" id="WP_379898793.1">
    <property type="nucleotide sequence ID" value="NZ_JBHRTR010000015.1"/>
</dbReference>
<dbReference type="SUPFAM" id="SSF58104">
    <property type="entry name" value="Methyl-accepting chemotaxis protein (MCP) signaling domain"/>
    <property type="match status" value="1"/>
</dbReference>
<evidence type="ECO:0000259" key="8">
    <source>
        <dbReference type="PROSITE" id="PS50192"/>
    </source>
</evidence>
<evidence type="ECO:0000256" key="6">
    <source>
        <dbReference type="SAM" id="Phobius"/>
    </source>
</evidence>
<feature type="transmembrane region" description="Helical" evidence="6">
    <location>
        <begin position="296"/>
        <end position="317"/>
    </location>
</feature>
<comment type="similarity">
    <text evidence="4">Belongs to the methyl-accepting chemotaxis (MCP) protein family.</text>
</comment>
<evidence type="ECO:0000256" key="3">
    <source>
        <dbReference type="ARBA" id="ARBA00023224"/>
    </source>
</evidence>
<name>A0ABV7KWJ9_9PROT</name>
<keyword evidence="3 5" id="KW-0807">Transducer</keyword>
<organism evidence="11 12">
    <name type="scientific">Marinibaculum pumilum</name>
    <dbReference type="NCBI Taxonomy" id="1766165"/>
    <lineage>
        <taxon>Bacteria</taxon>
        <taxon>Pseudomonadati</taxon>
        <taxon>Pseudomonadota</taxon>
        <taxon>Alphaproteobacteria</taxon>
        <taxon>Rhodospirillales</taxon>
        <taxon>Rhodospirillaceae</taxon>
        <taxon>Marinibaculum</taxon>
    </lineage>
</organism>
<feature type="domain" description="HBM" evidence="10">
    <location>
        <begin position="47"/>
        <end position="284"/>
    </location>
</feature>
<evidence type="ECO:0000256" key="4">
    <source>
        <dbReference type="ARBA" id="ARBA00029447"/>
    </source>
</evidence>
<protein>
    <submittedName>
        <fullName evidence="11">Methyl-accepting chemotaxis protein</fullName>
    </submittedName>
</protein>
<dbReference type="PROSITE" id="PS51753">
    <property type="entry name" value="HBM"/>
    <property type="match status" value="1"/>
</dbReference>
<keyword evidence="6" id="KW-1133">Transmembrane helix</keyword>
<dbReference type="InterPro" id="IPR000727">
    <property type="entry name" value="T_SNARE_dom"/>
</dbReference>
<keyword evidence="2" id="KW-0997">Cell inner membrane</keyword>
<dbReference type="PRINTS" id="PR00260">
    <property type="entry name" value="CHEMTRNSDUCR"/>
</dbReference>
<dbReference type="InterPro" id="IPR004089">
    <property type="entry name" value="MCPsignal_dom"/>
</dbReference>
<accession>A0ABV7KWJ9</accession>
<dbReference type="SMART" id="SM01358">
    <property type="entry name" value="HBM"/>
    <property type="match status" value="1"/>
</dbReference>
<evidence type="ECO:0000259" key="10">
    <source>
        <dbReference type="PROSITE" id="PS51753"/>
    </source>
</evidence>
<evidence type="ECO:0000259" key="9">
    <source>
        <dbReference type="PROSITE" id="PS50885"/>
    </source>
</evidence>
<feature type="domain" description="T-SNARE coiled-coil homology" evidence="8">
    <location>
        <begin position="563"/>
        <end position="625"/>
    </location>
</feature>
<evidence type="ECO:0000313" key="11">
    <source>
        <dbReference type="EMBL" id="MFC3226692.1"/>
    </source>
</evidence>
<evidence type="ECO:0000256" key="1">
    <source>
        <dbReference type="ARBA" id="ARBA00004429"/>
    </source>
</evidence>
<evidence type="ECO:0000256" key="5">
    <source>
        <dbReference type="PROSITE-ProRule" id="PRU00284"/>
    </source>
</evidence>
<dbReference type="Gene3D" id="6.10.340.10">
    <property type="match status" value="1"/>
</dbReference>
<dbReference type="Pfam" id="PF00015">
    <property type="entry name" value="MCPsignal"/>
    <property type="match status" value="1"/>
</dbReference>
<dbReference type="InterPro" id="IPR032255">
    <property type="entry name" value="HBM"/>
</dbReference>
<dbReference type="Pfam" id="PF00672">
    <property type="entry name" value="HAMP"/>
    <property type="match status" value="1"/>
</dbReference>
<sequence>MKRIDNLPVAAKIALCAGSVLVLLMLVGAIAVIGLGTVQGNFGSYRAITERTTAASQLQSALLSAGIAIKDFMLTSSTASQERATADIQAAQDAVRIEGVDDPELAARVAAIREQLGAYDQAFRQVVPMQERRDRQVADLGALGAEADATALALLKRQRQLTNATATYNASMVMRNLLLAGLNIREFLATDATDASERAQEAFADTAKALKTLDRTVSDPEGQALVDTMGGLLERYTALFSEVVATIQQRNQIIAEQVETIGPALAAQMEEARQRNSSRLAEVGDATVAEADRIQWLTVGAIVLAVILSVLLAFGIGRSIARPIRAMTGAMSRLAEGDTETQIPAQDRGDEIGEMAEAVQIFKDNMIRNEEMAATQRREQEEREQRTQAIEALTRDFDGAVADVLAQLGAATQEMQATAASMSNTAGETSRQANMVAAASEQASGNVQTVAAAAEELSSSIEEIARQVNQSATIAGRASEDARRTNAQVDGLAQAAQKIGEVVSLIQDIAEQTNLLALNATIEAARAGEAGKGFAVVASEVKNLATQTARATEQISQQIAGIQSETGEAVSAIQGIGRTIGEVNDIATSIAAAVEQQGAATQEISRNVQEAAHGTREVTSNIGGVTQAAGEAGGAAETVKASASAMAAQSQRLSEAVEQFLIGVRAA</sequence>
<keyword evidence="12" id="KW-1185">Reference proteome</keyword>
<feature type="transmembrane region" description="Helical" evidence="6">
    <location>
        <begin position="12"/>
        <end position="36"/>
    </location>
</feature>
<evidence type="ECO:0000256" key="2">
    <source>
        <dbReference type="ARBA" id="ARBA00022519"/>
    </source>
</evidence>
<gene>
    <name evidence="11" type="ORF">ACFOGJ_05580</name>
</gene>
<comment type="subcellular location">
    <subcellularLocation>
        <location evidence="1">Cell inner membrane</location>
        <topology evidence="1">Multi-pass membrane protein</topology>
    </subcellularLocation>
</comment>